<keyword evidence="6" id="KW-0472">Membrane</keyword>
<dbReference type="InterPro" id="IPR051906">
    <property type="entry name" value="TolC-like"/>
</dbReference>
<dbReference type="Proteomes" id="UP001500791">
    <property type="component" value="Unassembled WGS sequence"/>
</dbReference>
<feature type="coiled-coil region" evidence="8">
    <location>
        <begin position="196"/>
        <end position="247"/>
    </location>
</feature>
<accession>A0ABN0YL14</accession>
<evidence type="ECO:0000256" key="5">
    <source>
        <dbReference type="ARBA" id="ARBA00022692"/>
    </source>
</evidence>
<keyword evidence="10" id="KW-1185">Reference proteome</keyword>
<dbReference type="PANTHER" id="PTHR30026:SF22">
    <property type="entry name" value="OUTER MEMBRANE EFFLUX PROTEIN"/>
    <property type="match status" value="1"/>
</dbReference>
<evidence type="ECO:0000256" key="4">
    <source>
        <dbReference type="ARBA" id="ARBA00022452"/>
    </source>
</evidence>
<comment type="similarity">
    <text evidence="2">Belongs to the outer membrane factor (OMF) (TC 1.B.17) family.</text>
</comment>
<dbReference type="NCBIfam" id="TIGR01844">
    <property type="entry name" value="type_I_sec_TolC"/>
    <property type="match status" value="1"/>
</dbReference>
<dbReference type="EMBL" id="BAAAEJ010000009">
    <property type="protein sequence ID" value="GAA0399150.1"/>
    <property type="molecule type" value="Genomic_DNA"/>
</dbReference>
<keyword evidence="8" id="KW-0175">Coiled coil</keyword>
<comment type="subcellular location">
    <subcellularLocation>
        <location evidence="1">Cell outer membrane</location>
    </subcellularLocation>
</comment>
<evidence type="ECO:0000256" key="1">
    <source>
        <dbReference type="ARBA" id="ARBA00004442"/>
    </source>
</evidence>
<comment type="caution">
    <text evidence="9">The sequence shown here is derived from an EMBL/GenBank/DDBJ whole genome shotgun (WGS) entry which is preliminary data.</text>
</comment>
<proteinExistence type="inferred from homology"/>
<protein>
    <submittedName>
        <fullName evidence="9">TolC family outer membrane protein</fullName>
    </submittedName>
</protein>
<evidence type="ECO:0000256" key="3">
    <source>
        <dbReference type="ARBA" id="ARBA00022448"/>
    </source>
</evidence>
<dbReference type="InterPro" id="IPR003423">
    <property type="entry name" value="OMP_efflux"/>
</dbReference>
<name>A0ABN0YL14_9CAUL</name>
<organism evidence="9 10">
    <name type="scientific">Brevundimonas terrae</name>
    <dbReference type="NCBI Taxonomy" id="363631"/>
    <lineage>
        <taxon>Bacteria</taxon>
        <taxon>Pseudomonadati</taxon>
        <taxon>Pseudomonadota</taxon>
        <taxon>Alphaproteobacteria</taxon>
        <taxon>Caulobacterales</taxon>
        <taxon>Caulobacteraceae</taxon>
        <taxon>Brevundimonas</taxon>
    </lineage>
</organism>
<evidence type="ECO:0000256" key="6">
    <source>
        <dbReference type="ARBA" id="ARBA00023136"/>
    </source>
</evidence>
<evidence type="ECO:0000256" key="8">
    <source>
        <dbReference type="SAM" id="Coils"/>
    </source>
</evidence>
<dbReference type="PANTHER" id="PTHR30026">
    <property type="entry name" value="OUTER MEMBRANE PROTEIN TOLC"/>
    <property type="match status" value="1"/>
</dbReference>
<evidence type="ECO:0000256" key="2">
    <source>
        <dbReference type="ARBA" id="ARBA00007613"/>
    </source>
</evidence>
<gene>
    <name evidence="9" type="ORF">GCM10009093_27120</name>
</gene>
<sequence>MTPLGQTGTGFMLNRSRVLASAAVISLIVGGLSGPAMAESLRDAVNLAYRTNPTLLAQRANQRALDETTVQARAGLRPNLSVSAGANYQHSDSDRVTTTTGATILPIDLDGDGVADATGTIPGGTSTVGGSRESDSLSATVQLSQTLWSGGRTRNAIASADANILAGRENLRDVEQRVMLSVIQAYADVLRDMEVLRVRQENLQVLRRQLDESNARFEVGEITRTDVAQSEARLAQSESDLAQAQAQLSVSRASYATVVGQSPSNLEDLPLLPNVPTDFDAALDEGLVNNPTLLAAQHSLTAAEANVAAARAEYRPNARLTASYGGTSNEFSNADLSANTNFTAGAQISVPLFTGGLNRSRVAQALERANAAQINIEGERRNVLQSVSSAYAQSASARSSLQAVEQAVRAASVAAEGVRQEAQVGLRTTLDVLNQELELRNAQVSLASARRNYYVAQAQLLSAMGRLSGPSLDPMLEAYDAEANYRSVRTRGALPWDGVVEAIDALGAPRIAPPADIEDAPVDRELKGEIVRTAPRP</sequence>
<dbReference type="Pfam" id="PF02321">
    <property type="entry name" value="OEP"/>
    <property type="match status" value="2"/>
</dbReference>
<evidence type="ECO:0000313" key="10">
    <source>
        <dbReference type="Proteomes" id="UP001500791"/>
    </source>
</evidence>
<reference evidence="9 10" key="1">
    <citation type="journal article" date="2019" name="Int. J. Syst. Evol. Microbiol.">
        <title>The Global Catalogue of Microorganisms (GCM) 10K type strain sequencing project: providing services to taxonomists for standard genome sequencing and annotation.</title>
        <authorList>
            <consortium name="The Broad Institute Genomics Platform"/>
            <consortium name="The Broad Institute Genome Sequencing Center for Infectious Disease"/>
            <person name="Wu L."/>
            <person name="Ma J."/>
        </authorList>
    </citation>
    <scope>NUCLEOTIDE SEQUENCE [LARGE SCALE GENOMIC DNA]</scope>
    <source>
        <strain evidence="9 10">JCM 13476</strain>
    </source>
</reference>
<keyword evidence="4" id="KW-1134">Transmembrane beta strand</keyword>
<evidence type="ECO:0000256" key="7">
    <source>
        <dbReference type="ARBA" id="ARBA00023237"/>
    </source>
</evidence>
<dbReference type="Gene3D" id="1.20.1600.10">
    <property type="entry name" value="Outer membrane efflux proteins (OEP)"/>
    <property type="match status" value="1"/>
</dbReference>
<evidence type="ECO:0000313" key="9">
    <source>
        <dbReference type="EMBL" id="GAA0399150.1"/>
    </source>
</evidence>
<keyword evidence="7" id="KW-0998">Cell outer membrane</keyword>
<dbReference type="InterPro" id="IPR010130">
    <property type="entry name" value="T1SS_OMP_TolC"/>
</dbReference>
<keyword evidence="3" id="KW-0813">Transport</keyword>
<dbReference type="SUPFAM" id="SSF56954">
    <property type="entry name" value="Outer membrane efflux proteins (OEP)"/>
    <property type="match status" value="1"/>
</dbReference>
<keyword evidence="5" id="KW-0812">Transmembrane</keyword>